<reference evidence="2 3" key="1">
    <citation type="submission" date="2017-02" db="EMBL/GenBank/DDBJ databases">
        <authorList>
            <person name="Peterson S.W."/>
        </authorList>
    </citation>
    <scope>NUCLEOTIDE SEQUENCE [LARGE SCALE GENOMIC DNA]</scope>
    <source>
        <strain evidence="2 3">SRS1_H2-8</strain>
    </source>
</reference>
<organism evidence="2 3">
    <name type="scientific">Sporisorium reilianum f. sp. reilianum</name>
    <dbReference type="NCBI Taxonomy" id="72559"/>
    <lineage>
        <taxon>Eukaryota</taxon>
        <taxon>Fungi</taxon>
        <taxon>Dikarya</taxon>
        <taxon>Basidiomycota</taxon>
        <taxon>Ustilaginomycotina</taxon>
        <taxon>Ustilaginomycetes</taxon>
        <taxon>Ustilaginales</taxon>
        <taxon>Ustilaginaceae</taxon>
        <taxon>Sporisorium</taxon>
    </lineage>
</organism>
<feature type="compositionally biased region" description="Acidic residues" evidence="1">
    <location>
        <begin position="87"/>
        <end position="96"/>
    </location>
</feature>
<feature type="region of interest" description="Disordered" evidence="1">
    <location>
        <begin position="351"/>
        <end position="409"/>
    </location>
</feature>
<dbReference type="Proteomes" id="UP000239563">
    <property type="component" value="Chromosome I"/>
</dbReference>
<accession>A0A2N8U6V1</accession>
<feature type="compositionally biased region" description="Polar residues" evidence="1">
    <location>
        <begin position="323"/>
        <end position="335"/>
    </location>
</feature>
<gene>
    <name evidence="2" type="ORF">SRS1_06451</name>
</gene>
<feature type="region of interest" description="Disordered" evidence="1">
    <location>
        <begin position="147"/>
        <end position="220"/>
    </location>
</feature>
<feature type="compositionally biased region" description="Polar residues" evidence="1">
    <location>
        <begin position="395"/>
        <end position="409"/>
    </location>
</feature>
<feature type="compositionally biased region" description="Polar residues" evidence="1">
    <location>
        <begin position="198"/>
        <end position="220"/>
    </location>
</feature>
<name>A0A2N8U6V1_9BASI</name>
<evidence type="ECO:0000313" key="2">
    <source>
        <dbReference type="EMBL" id="SJX60013.1"/>
    </source>
</evidence>
<evidence type="ECO:0000313" key="3">
    <source>
        <dbReference type="Proteomes" id="UP000239563"/>
    </source>
</evidence>
<dbReference type="AlphaFoldDB" id="A0A2N8U6V1"/>
<feature type="region of interest" description="Disordered" evidence="1">
    <location>
        <begin position="40"/>
        <end position="128"/>
    </location>
</feature>
<feature type="compositionally biased region" description="Low complexity" evidence="1">
    <location>
        <begin position="370"/>
        <end position="393"/>
    </location>
</feature>
<proteinExistence type="predicted"/>
<evidence type="ECO:0000256" key="1">
    <source>
        <dbReference type="SAM" id="MobiDB-lite"/>
    </source>
</evidence>
<feature type="region of interest" description="Disordered" evidence="1">
    <location>
        <begin position="268"/>
        <end position="339"/>
    </location>
</feature>
<feature type="compositionally biased region" description="Polar residues" evidence="1">
    <location>
        <begin position="1"/>
        <end position="13"/>
    </location>
</feature>
<feature type="compositionally biased region" description="Basic and acidic residues" evidence="1">
    <location>
        <begin position="351"/>
        <end position="363"/>
    </location>
</feature>
<feature type="compositionally biased region" description="Pro residues" evidence="1">
    <location>
        <begin position="103"/>
        <end position="117"/>
    </location>
</feature>
<sequence length="517" mass="56363">MSPSPVRDSSSATHPAPAIDLSPQARLLIARVLSAGTLQDLAPPSLHPQAAPSGPQPPIKKELITDSAPNTEAPKPAAPEPVRIYIEIDDDSDDEISPQQEQQPPPPPLPQLPPQPPQREQQQRELDSRHHSYTPTQNIVNWLSAAASASQDPSLHNTAPPSPSSNPAKRMRRSPSSSELSEYLDELLGPRPGKNKSESQTKPSAASSSLKTPPTTDTSNACDRYKLRRLKCVTSSSNRRTCDHCARVHTACTRDGVRVCGDSDRPVQFKAKETNPSSSSQRKTSAQEPPRKPVSRPTPSLLDGHHGFTKLKTPTSPIAPRGQRQNNMHRTSTRFYSDDEVDQLCDDDHAHLMDESNDSDHAPVHKRSKVSPTKAPSSTPASSSLHKSSSMASLPRSTPLTEPQPPNTTTIAFDAYTVNLLKDVRLALERVRGSLSDPKALLAFVPTLTILQEGFDDSPEACKPLLSRTLSSLAQIKEQCVRKDIGRDEVSQQSAIWLTQTLIDRCLSCINTLLDAN</sequence>
<protein>
    <submittedName>
        <fullName evidence="2">Uncharacterized protein</fullName>
    </submittedName>
</protein>
<dbReference type="EMBL" id="LT795054">
    <property type="protein sequence ID" value="SJX60013.1"/>
    <property type="molecule type" value="Genomic_DNA"/>
</dbReference>
<feature type="compositionally biased region" description="Polar residues" evidence="1">
    <location>
        <begin position="147"/>
        <end position="159"/>
    </location>
</feature>
<feature type="compositionally biased region" description="Polar residues" evidence="1">
    <location>
        <begin position="274"/>
        <end position="287"/>
    </location>
</feature>
<feature type="region of interest" description="Disordered" evidence="1">
    <location>
        <begin position="1"/>
        <end position="22"/>
    </location>
</feature>